<organism evidence="2 3">
    <name type="scientific">Xanthobacter dioxanivorans</name>
    <dbReference type="NCBI Taxonomy" id="2528964"/>
    <lineage>
        <taxon>Bacteria</taxon>
        <taxon>Pseudomonadati</taxon>
        <taxon>Pseudomonadota</taxon>
        <taxon>Alphaproteobacteria</taxon>
        <taxon>Hyphomicrobiales</taxon>
        <taxon>Xanthobacteraceae</taxon>
        <taxon>Xanthobacter</taxon>
    </lineage>
</organism>
<dbReference type="PROSITE" id="PS50943">
    <property type="entry name" value="HTH_CROC1"/>
    <property type="match status" value="1"/>
</dbReference>
<dbReference type="Gene3D" id="1.10.260.40">
    <property type="entry name" value="lambda repressor-like DNA-binding domains"/>
    <property type="match status" value="1"/>
</dbReference>
<gene>
    <name evidence="2" type="ORF">EZH22_12350</name>
</gene>
<accession>A0A974PT03</accession>
<dbReference type="EMBL" id="CP063362">
    <property type="protein sequence ID" value="QRG08986.1"/>
    <property type="molecule type" value="Genomic_DNA"/>
</dbReference>
<dbReference type="SUPFAM" id="SSF47413">
    <property type="entry name" value="lambda repressor-like DNA-binding domains"/>
    <property type="match status" value="1"/>
</dbReference>
<proteinExistence type="predicted"/>
<dbReference type="Pfam" id="PF13560">
    <property type="entry name" value="HTH_31"/>
    <property type="match status" value="1"/>
</dbReference>
<feature type="domain" description="HTH cro/C1-type" evidence="1">
    <location>
        <begin position="9"/>
        <end position="44"/>
    </location>
</feature>
<dbReference type="CDD" id="cd00093">
    <property type="entry name" value="HTH_XRE"/>
    <property type="match status" value="1"/>
</dbReference>
<dbReference type="AlphaFoldDB" id="A0A974PT03"/>
<dbReference type="InterPro" id="IPR010982">
    <property type="entry name" value="Lambda_DNA-bd_dom_sf"/>
</dbReference>
<sequence length="202" mass="23274">MSQCWRDQIRRYRRVHGLTQAGLGERLNVEQATVSRWERGTHVPELGMQRRLRDLMRDPSSRSDLAFFHRIQCALSAVKVANRSAVNMAASSQAAQLHGVQLADLAQCDYRRYFTDLLETQWGIACQNGFFAGEVASIKVASYWRPACGTQIRHCISYWTPTRLNDGEYVLVSEFREIEKDYFETLSPEGRVVMVFMDEIVF</sequence>
<dbReference type="Proteomes" id="UP000596427">
    <property type="component" value="Chromosome"/>
</dbReference>
<evidence type="ECO:0000259" key="1">
    <source>
        <dbReference type="PROSITE" id="PS50943"/>
    </source>
</evidence>
<name>A0A974PT03_9HYPH</name>
<dbReference type="RefSeq" id="WP_203195903.1">
    <property type="nucleotide sequence ID" value="NZ_CP063362.1"/>
</dbReference>
<evidence type="ECO:0000313" key="2">
    <source>
        <dbReference type="EMBL" id="QRG08986.1"/>
    </source>
</evidence>
<dbReference type="KEGG" id="xdi:EZH22_12350"/>
<protein>
    <submittedName>
        <fullName evidence="2">Helix-turn-helix domain-containing protein</fullName>
    </submittedName>
</protein>
<dbReference type="SMART" id="SM00530">
    <property type="entry name" value="HTH_XRE"/>
    <property type="match status" value="1"/>
</dbReference>
<reference evidence="2 3" key="1">
    <citation type="submission" date="2020-10" db="EMBL/GenBank/DDBJ databases">
        <title>Degradation of 1,4-Dioxane by Xanthobacter sp. YN2, via a Novel Group-2 Soluble Di-Iron Monooxygenase.</title>
        <authorList>
            <person name="Ma F."/>
            <person name="Wang Y."/>
            <person name="Yang J."/>
            <person name="Guo H."/>
            <person name="Su D."/>
            <person name="Yu L."/>
        </authorList>
    </citation>
    <scope>NUCLEOTIDE SEQUENCE [LARGE SCALE GENOMIC DNA]</scope>
    <source>
        <strain evidence="2 3">YN2</strain>
    </source>
</reference>
<dbReference type="GO" id="GO:0003677">
    <property type="term" value="F:DNA binding"/>
    <property type="evidence" value="ECO:0007669"/>
    <property type="project" value="InterPro"/>
</dbReference>
<evidence type="ECO:0000313" key="3">
    <source>
        <dbReference type="Proteomes" id="UP000596427"/>
    </source>
</evidence>
<keyword evidence="3" id="KW-1185">Reference proteome</keyword>
<dbReference type="InterPro" id="IPR001387">
    <property type="entry name" value="Cro/C1-type_HTH"/>
</dbReference>